<dbReference type="InterPro" id="IPR029063">
    <property type="entry name" value="SAM-dependent_MTases_sf"/>
</dbReference>
<organism evidence="2 3">
    <name type="scientific">Amycolatopsis methanolica 239</name>
    <dbReference type="NCBI Taxonomy" id="1068978"/>
    <lineage>
        <taxon>Bacteria</taxon>
        <taxon>Bacillati</taxon>
        <taxon>Actinomycetota</taxon>
        <taxon>Actinomycetes</taxon>
        <taxon>Pseudonocardiales</taxon>
        <taxon>Pseudonocardiaceae</taxon>
        <taxon>Amycolatopsis</taxon>
        <taxon>Amycolatopsis methanolica group</taxon>
    </lineage>
</organism>
<dbReference type="HOGENOM" id="CLU_037990_7_4_11"/>
<dbReference type="Pfam" id="PF08241">
    <property type="entry name" value="Methyltransf_11"/>
    <property type="match status" value="1"/>
</dbReference>
<dbReference type="CDD" id="cd02440">
    <property type="entry name" value="AdoMet_MTases"/>
    <property type="match status" value="1"/>
</dbReference>
<evidence type="ECO:0000313" key="3">
    <source>
        <dbReference type="Proteomes" id="UP000062973"/>
    </source>
</evidence>
<dbReference type="KEGG" id="amq:AMETH_2821"/>
<evidence type="ECO:0000259" key="1">
    <source>
        <dbReference type="Pfam" id="PF08241"/>
    </source>
</evidence>
<dbReference type="InterPro" id="IPR013216">
    <property type="entry name" value="Methyltransf_11"/>
</dbReference>
<sequence>MRPKGRRHGNRARHGPAPVVLVHFGPVRVRTGCAPVWRGELAGAGLSALPPAARWGHRAGVGIYQQQVLPRLINVLCGMEVAGPYRARVCAGLHGRVLEIGFGSGHNVPFYPAAVTAVHAIEPSDVAWKLAAERVAASPVPVERSGLDGQSLPLPDATCDTALSTYTLCTIPEVVAALKEVRRVLKPGGTLHFLDHGLAEDGKVQRWQHRLDPLQGRVFGGCRLTRRIADVVTEAGFVIRELDRFYEKGSPKSLGADYLGVAVSP</sequence>
<gene>
    <name evidence="2" type="ORF">AMETH_2821</name>
</gene>
<dbReference type="Proteomes" id="UP000062973">
    <property type="component" value="Chromosome"/>
</dbReference>
<dbReference type="PATRIC" id="fig|1068978.7.peg.3012"/>
<accession>A0A076MPQ6</accession>
<name>A0A076MPQ6_AMYME</name>
<protein>
    <submittedName>
        <fullName evidence="2">UbiE/COQ5 family methyltransferase</fullName>
    </submittedName>
</protein>
<keyword evidence="3" id="KW-1185">Reference proteome</keyword>
<evidence type="ECO:0000313" key="2">
    <source>
        <dbReference type="EMBL" id="AIJ22913.1"/>
    </source>
</evidence>
<dbReference type="GO" id="GO:0008757">
    <property type="term" value="F:S-adenosylmethionine-dependent methyltransferase activity"/>
    <property type="evidence" value="ECO:0007669"/>
    <property type="project" value="InterPro"/>
</dbReference>
<dbReference type="SUPFAM" id="SSF53335">
    <property type="entry name" value="S-adenosyl-L-methionine-dependent methyltransferases"/>
    <property type="match status" value="1"/>
</dbReference>
<dbReference type="EMBL" id="CP009110">
    <property type="protein sequence ID" value="AIJ22913.1"/>
    <property type="molecule type" value="Genomic_DNA"/>
</dbReference>
<reference evidence="2 3" key="1">
    <citation type="submission" date="2014-07" db="EMBL/GenBank/DDBJ databases">
        <title>Whole Genome Sequence of the Amycolatopsis methanolica 239.</title>
        <authorList>
            <person name="Tang B."/>
        </authorList>
    </citation>
    <scope>NUCLEOTIDE SEQUENCE [LARGE SCALE GENOMIC DNA]</scope>
    <source>
        <strain evidence="2 3">239</strain>
    </source>
</reference>
<keyword evidence="2" id="KW-0489">Methyltransferase</keyword>
<dbReference type="Gene3D" id="3.40.50.150">
    <property type="entry name" value="Vaccinia Virus protein VP39"/>
    <property type="match status" value="1"/>
</dbReference>
<proteinExistence type="predicted"/>
<dbReference type="AlphaFoldDB" id="A0A076MPQ6"/>
<dbReference type="PANTHER" id="PTHR45036:SF1">
    <property type="entry name" value="METHYLTRANSFERASE LIKE 7A"/>
    <property type="match status" value="1"/>
</dbReference>
<feature type="domain" description="Methyltransferase type 11" evidence="1">
    <location>
        <begin position="98"/>
        <end position="192"/>
    </location>
</feature>
<keyword evidence="2" id="KW-0808">Transferase</keyword>
<dbReference type="InterPro" id="IPR052356">
    <property type="entry name" value="Thiol_S-MT"/>
</dbReference>
<dbReference type="STRING" id="1068978.AMETH_2821"/>
<dbReference type="eggNOG" id="COG2226">
    <property type="taxonomic scope" value="Bacteria"/>
</dbReference>
<dbReference type="PANTHER" id="PTHR45036">
    <property type="entry name" value="METHYLTRANSFERASE LIKE 7B"/>
    <property type="match status" value="1"/>
</dbReference>
<dbReference type="GO" id="GO:0032259">
    <property type="term" value="P:methylation"/>
    <property type="evidence" value="ECO:0007669"/>
    <property type="project" value="UniProtKB-KW"/>
</dbReference>